<dbReference type="Pfam" id="PF02201">
    <property type="entry name" value="SWIB"/>
    <property type="match status" value="1"/>
</dbReference>
<feature type="compositionally biased region" description="Polar residues" evidence="1">
    <location>
        <begin position="103"/>
        <end position="114"/>
    </location>
</feature>
<feature type="compositionally biased region" description="Low complexity" evidence="1">
    <location>
        <begin position="120"/>
        <end position="139"/>
    </location>
</feature>
<dbReference type="GeneID" id="30037107"/>
<dbReference type="PROSITE" id="PS51998">
    <property type="entry name" value="DEK_C"/>
    <property type="match status" value="1"/>
</dbReference>
<evidence type="ECO:0000259" key="3">
    <source>
        <dbReference type="PROSITE" id="PS51998"/>
    </source>
</evidence>
<feature type="domain" description="DEK-C" evidence="3">
    <location>
        <begin position="1"/>
        <end position="53"/>
    </location>
</feature>
<dbReference type="Proteomes" id="UP000189580">
    <property type="component" value="Chromosome d"/>
</dbReference>
<proteinExistence type="predicted"/>
<dbReference type="Pfam" id="PF08766">
    <property type="entry name" value="DEK_C"/>
    <property type="match status" value="1"/>
</dbReference>
<dbReference type="InterPro" id="IPR003121">
    <property type="entry name" value="SWIB_MDM2_domain"/>
</dbReference>
<evidence type="ECO:0000313" key="4">
    <source>
        <dbReference type="EMBL" id="ANB13969.1"/>
    </source>
</evidence>
<dbReference type="SUPFAM" id="SSF47592">
    <property type="entry name" value="SWIB/MDM2 domain"/>
    <property type="match status" value="1"/>
</dbReference>
<protein>
    <submittedName>
        <fullName evidence="4">Tri1p</fullName>
    </submittedName>
</protein>
<dbReference type="PANTHER" id="PTHR13844">
    <property type="entry name" value="SWI/SNF-RELATED MATRIX-ASSOCIATED ACTIN-DEPENDENT REGULATOR OF CHROMATIN SUBFAMILY D"/>
    <property type="match status" value="1"/>
</dbReference>
<name>A0A167EEE6_9ASCO</name>
<feature type="domain" description="DM2" evidence="2">
    <location>
        <begin position="229"/>
        <end position="319"/>
    </location>
</feature>
<accession>A0A167EEE6</accession>
<gene>
    <name evidence="4" type="primary">TRI1</name>
    <name evidence="4" type="ORF">AWJ20_4922</name>
</gene>
<dbReference type="EMBL" id="CP014502">
    <property type="protein sequence ID" value="ANB13969.1"/>
    <property type="molecule type" value="Genomic_DNA"/>
</dbReference>
<dbReference type="CDD" id="cd10567">
    <property type="entry name" value="SWIB-MDM2_like"/>
    <property type="match status" value="1"/>
</dbReference>
<dbReference type="OrthoDB" id="10251073at2759"/>
<dbReference type="Gene3D" id="1.10.245.10">
    <property type="entry name" value="SWIB/MDM2 domain"/>
    <property type="match status" value="1"/>
</dbReference>
<dbReference type="InterPro" id="IPR014876">
    <property type="entry name" value="DEK_C"/>
</dbReference>
<dbReference type="KEGG" id="slb:AWJ20_4922"/>
<evidence type="ECO:0000313" key="5">
    <source>
        <dbReference type="Proteomes" id="UP000189580"/>
    </source>
</evidence>
<evidence type="ECO:0000259" key="2">
    <source>
        <dbReference type="PROSITE" id="PS51925"/>
    </source>
</evidence>
<feature type="compositionally biased region" description="Low complexity" evidence="1">
    <location>
        <begin position="146"/>
        <end position="161"/>
    </location>
</feature>
<feature type="region of interest" description="Disordered" evidence="1">
    <location>
        <begin position="294"/>
        <end position="319"/>
    </location>
</feature>
<reference evidence="4 5" key="1">
    <citation type="submission" date="2016-02" db="EMBL/GenBank/DDBJ databases">
        <title>Complete genome sequence and transcriptome regulation of the pentose utilising yeast Sugiyamaella lignohabitans.</title>
        <authorList>
            <person name="Bellasio M."/>
            <person name="Peymann A."/>
            <person name="Valli M."/>
            <person name="Sipitzky M."/>
            <person name="Graf A."/>
            <person name="Sauer M."/>
            <person name="Marx H."/>
            <person name="Mattanovich D."/>
        </authorList>
    </citation>
    <scope>NUCLEOTIDE SEQUENCE [LARGE SCALE GENOMIC DNA]</scope>
    <source>
        <strain evidence="4 5">CBS 10342</strain>
    </source>
</reference>
<sequence>MNEALTIGQAILGVSDLSVISSKRIRRSLQELLNQDLTAYKKELDNVIVERFVLIQEKRNHADTNSEDGQKTGVQNPRNGTDHEKPSNGHSSNGTDSHKNSQKNHQSQTTNGTARKTVASGPGSDPLSSPNSSLSDSSSAVTGLNTPAKSVSSKTTTASKSSKPKPSVKRSVDDDAEMAAKLHAELNRPSLRRETRQPASKRSRKTKKRRADDDSDEDKPKRKANPNNPFMRPVVLSPALSTVLGETEMPRPHIVKALWKYIKEHKLQNPENMKEIICDDTLRPVFGSSKCGTPASGGWGSAPDPVAPLAPLESVARGL</sequence>
<keyword evidence="5" id="KW-1185">Reference proteome</keyword>
<organism evidence="4 5">
    <name type="scientific">Sugiyamaella lignohabitans</name>
    <dbReference type="NCBI Taxonomy" id="796027"/>
    <lineage>
        <taxon>Eukaryota</taxon>
        <taxon>Fungi</taxon>
        <taxon>Dikarya</taxon>
        <taxon>Ascomycota</taxon>
        <taxon>Saccharomycotina</taxon>
        <taxon>Dipodascomycetes</taxon>
        <taxon>Dipodascales</taxon>
        <taxon>Trichomonascaceae</taxon>
        <taxon>Sugiyamaella</taxon>
    </lineage>
</organism>
<dbReference type="PROSITE" id="PS51925">
    <property type="entry name" value="SWIB_MDM2"/>
    <property type="match status" value="1"/>
</dbReference>
<feature type="region of interest" description="Disordered" evidence="1">
    <location>
        <begin position="60"/>
        <end position="233"/>
    </location>
</feature>
<feature type="compositionally biased region" description="Basic residues" evidence="1">
    <location>
        <begin position="199"/>
        <end position="209"/>
    </location>
</feature>
<dbReference type="InterPro" id="IPR019835">
    <property type="entry name" value="SWIB_domain"/>
</dbReference>
<dbReference type="InterPro" id="IPR036885">
    <property type="entry name" value="SWIB_MDM2_dom_sf"/>
</dbReference>
<feature type="compositionally biased region" description="Basic and acidic residues" evidence="1">
    <location>
        <begin position="170"/>
        <end position="196"/>
    </location>
</feature>
<evidence type="ECO:0000256" key="1">
    <source>
        <dbReference type="SAM" id="MobiDB-lite"/>
    </source>
</evidence>
<dbReference type="AlphaFoldDB" id="A0A167EEE6"/>
<dbReference type="SMART" id="SM00151">
    <property type="entry name" value="SWIB"/>
    <property type="match status" value="1"/>
</dbReference>
<feature type="compositionally biased region" description="Basic and acidic residues" evidence="1">
    <location>
        <begin position="60"/>
        <end position="70"/>
    </location>
</feature>
<dbReference type="RefSeq" id="XP_018736446.1">
    <property type="nucleotide sequence ID" value="XM_018882027.1"/>
</dbReference>